<dbReference type="OMA" id="WWNIGAS"/>
<feature type="region of interest" description="Disordered" evidence="1">
    <location>
        <begin position="161"/>
        <end position="195"/>
    </location>
</feature>
<dbReference type="Proteomes" id="UP000007306">
    <property type="component" value="Chromosome 10"/>
</dbReference>
<protein>
    <submittedName>
        <fullName evidence="2">Uncharacterized protein</fullName>
    </submittedName>
</protein>
<evidence type="ECO:0000256" key="1">
    <source>
        <dbReference type="SAM" id="MobiDB-lite"/>
    </source>
</evidence>
<reference evidence="2 3" key="2">
    <citation type="submission" date="2018-04" db="EMBL/GenBank/DDBJ databases">
        <title>OglaRS2 (Oryza glaberrima Reference Sequence Version 2).</title>
        <authorList>
            <person name="Zhang J."/>
            <person name="Kudrna D."/>
            <person name="Lee S."/>
            <person name="Talag J."/>
            <person name="Rajasekar S."/>
            <person name="Wing R.A."/>
        </authorList>
    </citation>
    <scope>NUCLEOTIDE SEQUENCE [LARGE SCALE GENOMIC DNA]</scope>
    <source>
        <strain evidence="2 3">cv. IRGC 96717</strain>
    </source>
</reference>
<evidence type="ECO:0000313" key="3">
    <source>
        <dbReference type="Proteomes" id="UP000007306"/>
    </source>
</evidence>
<name>I1QTU5_ORYGL</name>
<reference evidence="2" key="1">
    <citation type="submission" date="2015-06" db="UniProtKB">
        <authorList>
            <consortium name="EnsemblPlants"/>
        </authorList>
    </citation>
    <scope>IDENTIFICATION</scope>
</reference>
<keyword evidence="3" id="KW-1185">Reference proteome</keyword>
<evidence type="ECO:0000313" key="2">
    <source>
        <dbReference type="EnsemblPlants" id="ORGLA10G0062800.1"/>
    </source>
</evidence>
<sequence length="269" mass="29517">MVAAVRGRRRPAWWRWCTIGGGRHDGTGGSGVMAGGGGLVMGVKEATVAPGGGRGGAVLGDDGGGVPQIRATWLDLEGGRRRGWRRRANDRRRQQVEAGKESGVRCGWRRAFSNSGCGGGDRDYGHWRHDGFGRLAEGVADGYFWLVRHHLDEGLETSLAQRGAADGSRGRLGVRGTSGEDGDRLGGRGATDGGRPDWRERPVRWRRPAWRERRGRWWRRRPRCEEELLVDVTRSSVHEGWPAGAPVQGSHMSAELEWWWSIGAPAVDS</sequence>
<dbReference type="AlphaFoldDB" id="I1QTU5"/>
<accession>I1QTU5</accession>
<proteinExistence type="predicted"/>
<dbReference type="Gramene" id="ORGLA10G0062800.1">
    <property type="protein sequence ID" value="ORGLA10G0062800.1"/>
    <property type="gene ID" value="ORGLA10G0062800"/>
</dbReference>
<organism evidence="2 3">
    <name type="scientific">Oryza glaberrima</name>
    <name type="common">African rice</name>
    <dbReference type="NCBI Taxonomy" id="4538"/>
    <lineage>
        <taxon>Eukaryota</taxon>
        <taxon>Viridiplantae</taxon>
        <taxon>Streptophyta</taxon>
        <taxon>Embryophyta</taxon>
        <taxon>Tracheophyta</taxon>
        <taxon>Spermatophyta</taxon>
        <taxon>Magnoliopsida</taxon>
        <taxon>Liliopsida</taxon>
        <taxon>Poales</taxon>
        <taxon>Poaceae</taxon>
        <taxon>BOP clade</taxon>
        <taxon>Oryzoideae</taxon>
        <taxon>Oryzeae</taxon>
        <taxon>Oryzinae</taxon>
        <taxon>Oryza</taxon>
    </lineage>
</organism>
<dbReference type="HOGENOM" id="CLU_078076_0_0_1"/>
<dbReference type="EnsemblPlants" id="ORGLA10G0062800.1">
    <property type="protein sequence ID" value="ORGLA10G0062800.1"/>
    <property type="gene ID" value="ORGLA10G0062800"/>
</dbReference>